<evidence type="ECO:0000313" key="2">
    <source>
        <dbReference type="Proteomes" id="UP000235965"/>
    </source>
</evidence>
<keyword evidence="2" id="KW-1185">Reference proteome</keyword>
<comment type="caution">
    <text evidence="1">The sequence shown here is derived from an EMBL/GenBank/DDBJ whole genome shotgun (WGS) entry which is preliminary data.</text>
</comment>
<proteinExistence type="predicted"/>
<dbReference type="Proteomes" id="UP000235965">
    <property type="component" value="Unassembled WGS sequence"/>
</dbReference>
<dbReference type="AlphaFoldDB" id="A0A2J7PIL7"/>
<evidence type="ECO:0000313" key="1">
    <source>
        <dbReference type="EMBL" id="PNF16181.1"/>
    </source>
</evidence>
<organism evidence="1 2">
    <name type="scientific">Cryptotermes secundus</name>
    <dbReference type="NCBI Taxonomy" id="105785"/>
    <lineage>
        <taxon>Eukaryota</taxon>
        <taxon>Metazoa</taxon>
        <taxon>Ecdysozoa</taxon>
        <taxon>Arthropoda</taxon>
        <taxon>Hexapoda</taxon>
        <taxon>Insecta</taxon>
        <taxon>Pterygota</taxon>
        <taxon>Neoptera</taxon>
        <taxon>Polyneoptera</taxon>
        <taxon>Dictyoptera</taxon>
        <taxon>Blattodea</taxon>
        <taxon>Blattoidea</taxon>
        <taxon>Termitoidae</taxon>
        <taxon>Kalotermitidae</taxon>
        <taxon>Cryptotermitinae</taxon>
        <taxon>Cryptotermes</taxon>
    </lineage>
</organism>
<dbReference type="InParanoid" id="A0A2J7PIL7"/>
<dbReference type="EMBL" id="NEVH01025126">
    <property type="protein sequence ID" value="PNF16181.1"/>
    <property type="molecule type" value="Genomic_DNA"/>
</dbReference>
<gene>
    <name evidence="1" type="ORF">B7P43_G01118</name>
</gene>
<protein>
    <submittedName>
        <fullName evidence="1">Uncharacterized protein</fullName>
    </submittedName>
</protein>
<accession>A0A2J7PIL7</accession>
<sequence>MLKFLLHIVQSCLKICRPHETDHFHENDRSSQILRSSLWTKILETYTCTSDFVVRIACLGPKLAHVTWSRCEDVTTCGCSKTIVKK</sequence>
<name>A0A2J7PIL7_9NEOP</name>
<reference evidence="1 2" key="1">
    <citation type="submission" date="2017-12" db="EMBL/GenBank/DDBJ databases">
        <title>Hemimetabolous genomes reveal molecular basis of termite eusociality.</title>
        <authorList>
            <person name="Harrison M.C."/>
            <person name="Jongepier E."/>
            <person name="Robertson H.M."/>
            <person name="Arning N."/>
            <person name="Bitard-Feildel T."/>
            <person name="Chao H."/>
            <person name="Childers C.P."/>
            <person name="Dinh H."/>
            <person name="Doddapaneni H."/>
            <person name="Dugan S."/>
            <person name="Gowin J."/>
            <person name="Greiner C."/>
            <person name="Han Y."/>
            <person name="Hu H."/>
            <person name="Hughes D.S.T."/>
            <person name="Huylmans A.-K."/>
            <person name="Kemena C."/>
            <person name="Kremer L.P.M."/>
            <person name="Lee S.L."/>
            <person name="Lopez-Ezquerra A."/>
            <person name="Mallet L."/>
            <person name="Monroy-Kuhn J.M."/>
            <person name="Moser A."/>
            <person name="Murali S.C."/>
            <person name="Muzny D.M."/>
            <person name="Otani S."/>
            <person name="Piulachs M.-D."/>
            <person name="Poelchau M."/>
            <person name="Qu J."/>
            <person name="Schaub F."/>
            <person name="Wada-Katsumata A."/>
            <person name="Worley K.C."/>
            <person name="Xie Q."/>
            <person name="Ylla G."/>
            <person name="Poulsen M."/>
            <person name="Gibbs R.A."/>
            <person name="Schal C."/>
            <person name="Richards S."/>
            <person name="Belles X."/>
            <person name="Korb J."/>
            <person name="Bornberg-Bauer E."/>
        </authorList>
    </citation>
    <scope>NUCLEOTIDE SEQUENCE [LARGE SCALE GENOMIC DNA]</scope>
    <source>
        <tissue evidence="1">Whole body</tissue>
    </source>
</reference>